<organism evidence="2 3">
    <name type="scientific">Parazoarcus communis SWub3 = DSM 12120</name>
    <dbReference type="NCBI Taxonomy" id="1121029"/>
    <lineage>
        <taxon>Bacteria</taxon>
        <taxon>Pseudomonadati</taxon>
        <taxon>Pseudomonadota</taxon>
        <taxon>Betaproteobacteria</taxon>
        <taxon>Rhodocyclales</taxon>
        <taxon>Zoogloeaceae</taxon>
        <taxon>Parazoarcus</taxon>
    </lineage>
</organism>
<evidence type="ECO:0000313" key="3">
    <source>
        <dbReference type="Proteomes" id="UP000248259"/>
    </source>
</evidence>
<dbReference type="GO" id="GO:0016491">
    <property type="term" value="F:oxidoreductase activity"/>
    <property type="evidence" value="ECO:0007669"/>
    <property type="project" value="InterPro"/>
</dbReference>
<gene>
    <name evidence="2" type="ORF">DNK49_08775</name>
</gene>
<dbReference type="Proteomes" id="UP000248259">
    <property type="component" value="Unassembled WGS sequence"/>
</dbReference>
<dbReference type="EMBL" id="QKOE01000005">
    <property type="protein sequence ID" value="PZA16748.1"/>
    <property type="molecule type" value="Genomic_DNA"/>
</dbReference>
<dbReference type="InterPro" id="IPR013154">
    <property type="entry name" value="ADH-like_N"/>
</dbReference>
<dbReference type="PANTHER" id="PTHR43677">
    <property type="entry name" value="SHORT-CHAIN DEHYDROGENASE/REDUCTASE"/>
    <property type="match status" value="1"/>
</dbReference>
<dbReference type="InterPro" id="IPR036291">
    <property type="entry name" value="NAD(P)-bd_dom_sf"/>
</dbReference>
<dbReference type="Gene3D" id="3.90.180.10">
    <property type="entry name" value="Medium-chain alcohol dehydrogenases, catalytic domain"/>
    <property type="match status" value="1"/>
</dbReference>
<feature type="domain" description="Enoyl reductase (ER)" evidence="1">
    <location>
        <begin position="10"/>
        <end position="322"/>
    </location>
</feature>
<reference evidence="2 3" key="1">
    <citation type="submission" date="2018-06" db="EMBL/GenBank/DDBJ databases">
        <title>Azoarcus communis strain SWub3 genome.</title>
        <authorList>
            <person name="Zorraquino Salvo V."/>
            <person name="Toubiana D."/>
            <person name="Blumwald E."/>
        </authorList>
    </citation>
    <scope>NUCLEOTIDE SEQUENCE [LARGE SCALE GENOMIC DNA]</scope>
    <source>
        <strain evidence="2 3">SWub3</strain>
    </source>
</reference>
<dbReference type="CDD" id="cd08241">
    <property type="entry name" value="QOR1"/>
    <property type="match status" value="1"/>
</dbReference>
<dbReference type="InterPro" id="IPR002364">
    <property type="entry name" value="Quin_OxRdtase/zeta-crystal_CS"/>
</dbReference>
<comment type="caution">
    <text evidence="2">The sequence shown here is derived from an EMBL/GenBank/DDBJ whole genome shotgun (WGS) entry which is preliminary data.</text>
</comment>
<evidence type="ECO:0000259" key="1">
    <source>
        <dbReference type="SMART" id="SM00829"/>
    </source>
</evidence>
<name>A0A323V963_9RHOO</name>
<dbReference type="RefSeq" id="WP_110523975.1">
    <property type="nucleotide sequence ID" value="NZ_QKOE01000005.1"/>
</dbReference>
<keyword evidence="3" id="KW-1185">Reference proteome</keyword>
<sequence>MRALICQAYAPLDALKVGELPEPVPAAGELSIRVEAAGINFYDTLIVQGKYQVKPALPFSPGGEVAGTVVAVGEGVSHVRPGDRVCAFTSYGGYAEVCRARAAQTWPLPDAVDFRAAAAGLVTYGTAWFGLHDRARIRAGDTVLVLGAAGGVGLAAVQIAKAAGARVIAAAGSAERLALCRAHGADVLIDYTTTDLKDAVKAATGGNGADIVVDVVGGPYTEAALRATAWRGRVLVIGFAAGEIPRIPANLLLLKGCELSGVFWDELMRREPAEAARQVADVLAHFADGRLQPPVTAACGLEGAVDAMRSLAARKVAGKLIVLPQAGQGDDRS</sequence>
<dbReference type="InterPro" id="IPR020843">
    <property type="entry name" value="ER"/>
</dbReference>
<dbReference type="OrthoDB" id="4190732at2"/>
<dbReference type="SUPFAM" id="SSF50129">
    <property type="entry name" value="GroES-like"/>
    <property type="match status" value="1"/>
</dbReference>
<dbReference type="Gene3D" id="3.40.50.720">
    <property type="entry name" value="NAD(P)-binding Rossmann-like Domain"/>
    <property type="match status" value="1"/>
</dbReference>
<proteinExistence type="predicted"/>
<dbReference type="InterPro" id="IPR051397">
    <property type="entry name" value="Zn-ADH-like_protein"/>
</dbReference>
<dbReference type="Pfam" id="PF00107">
    <property type="entry name" value="ADH_zinc_N"/>
    <property type="match status" value="1"/>
</dbReference>
<dbReference type="InterPro" id="IPR011032">
    <property type="entry name" value="GroES-like_sf"/>
</dbReference>
<protein>
    <submittedName>
        <fullName evidence="2">NADPH:quinone oxidoreductase family protein</fullName>
    </submittedName>
</protein>
<accession>A0A323V963</accession>
<dbReference type="GO" id="GO:0008270">
    <property type="term" value="F:zinc ion binding"/>
    <property type="evidence" value="ECO:0007669"/>
    <property type="project" value="InterPro"/>
</dbReference>
<dbReference type="Pfam" id="PF08240">
    <property type="entry name" value="ADH_N"/>
    <property type="match status" value="1"/>
</dbReference>
<dbReference type="PROSITE" id="PS01162">
    <property type="entry name" value="QOR_ZETA_CRYSTAL"/>
    <property type="match status" value="1"/>
</dbReference>
<dbReference type="SUPFAM" id="SSF51735">
    <property type="entry name" value="NAD(P)-binding Rossmann-fold domains"/>
    <property type="match status" value="1"/>
</dbReference>
<dbReference type="PANTHER" id="PTHR43677:SF4">
    <property type="entry name" value="QUINONE OXIDOREDUCTASE-LIKE PROTEIN 2"/>
    <property type="match status" value="1"/>
</dbReference>
<dbReference type="AlphaFoldDB" id="A0A323V963"/>
<dbReference type="SMART" id="SM00829">
    <property type="entry name" value="PKS_ER"/>
    <property type="match status" value="1"/>
</dbReference>
<evidence type="ECO:0000313" key="2">
    <source>
        <dbReference type="EMBL" id="PZA16748.1"/>
    </source>
</evidence>
<dbReference type="InterPro" id="IPR013149">
    <property type="entry name" value="ADH-like_C"/>
</dbReference>